<feature type="compositionally biased region" description="Polar residues" evidence="1">
    <location>
        <begin position="514"/>
        <end position="523"/>
    </location>
</feature>
<reference evidence="2" key="2">
    <citation type="journal article" date="2023" name="Int. J. Mol. Sci.">
        <title>De Novo Assembly and Annotation of 11 Diverse Shrub Willow (Salix) Genomes Reveals Novel Gene Organization in Sex-Linked Regions.</title>
        <authorList>
            <person name="Hyden B."/>
            <person name="Feng K."/>
            <person name="Yates T.B."/>
            <person name="Jawdy S."/>
            <person name="Cereghino C."/>
            <person name="Smart L.B."/>
            <person name="Muchero W."/>
        </authorList>
    </citation>
    <scope>NUCLEOTIDE SEQUENCE [LARGE SCALE GENOMIC DNA]</scope>
    <source>
        <tissue evidence="2">Shoot tip</tissue>
    </source>
</reference>
<gene>
    <name evidence="2" type="ORF">OIU85_026614</name>
</gene>
<proteinExistence type="predicted"/>
<name>A0A9Q0TNX7_SALVM</name>
<accession>A0A9Q0TNX7</accession>
<dbReference type="Gene3D" id="3.30.40.10">
    <property type="entry name" value="Zinc/RING finger domain, C3HC4 (zinc finger)"/>
    <property type="match status" value="1"/>
</dbReference>
<evidence type="ECO:0000256" key="1">
    <source>
        <dbReference type="SAM" id="MobiDB-lite"/>
    </source>
</evidence>
<dbReference type="AlphaFoldDB" id="A0A9Q0TNX7"/>
<dbReference type="OrthoDB" id="1921166at2759"/>
<sequence>MPKDRRVKLLSSDQSRSSPYHCSSNNTEQCKPQSSLGSDESVKKWKNVRCPISVDHPRDKAEDTRSSLRSTEDAKEWEEIRCPICMEHPHNAVLLQCSSFGKGCRPYMCNTSYRHSNCLDQFRKSSVPSPSTELLQETPSVSNNRTREELELLGQTRHYESGLQPKLCCPLCRGEIYGWTVVKPAREFMNSRLRSCSLETCDFSGNYSELRKHSRSEHPFIQPSKVDPQRQLDWTNFEYERYVEDMYALTIEEQEEPDWTNFEYERDVEDMAAMYALTMEEQEEPDWTNFEHERYVEDMAAMYALTMEEQEEPDWTNFEHERDVEDMAAMYALTMEEQEEPDWTNFEHERDVEDMAAMYALTMEEQEEPDWTNFEHERDVEDMAAMLAETRGTRGARPNSIDEDEVIEDIYSGDPYQVVNSSNPYDYPAVIMDIQFTNLLSRSILPLDHDMEASNTSRQTNNFRRISRNMLPADYEMGTNNFRRNNSSRSNIPERMWHDRNSYRQNDSFRRNRNVSGNSNLRNNRMGGVWLRRRPSERMP</sequence>
<feature type="region of interest" description="Disordered" evidence="1">
    <location>
        <begin position="482"/>
        <end position="540"/>
    </location>
</feature>
<evidence type="ECO:0000313" key="2">
    <source>
        <dbReference type="EMBL" id="KAJ6715131.1"/>
    </source>
</evidence>
<dbReference type="InterPro" id="IPR012866">
    <property type="entry name" value="DUF1644"/>
</dbReference>
<dbReference type="EMBL" id="JAPFFL010000007">
    <property type="protein sequence ID" value="KAJ6715131.1"/>
    <property type="molecule type" value="Genomic_DNA"/>
</dbReference>
<feature type="compositionally biased region" description="Polar residues" evidence="1">
    <location>
        <begin position="11"/>
        <end position="38"/>
    </location>
</feature>
<keyword evidence="3" id="KW-1185">Reference proteome</keyword>
<protein>
    <submittedName>
        <fullName evidence="2">Uncharacterized protein</fullName>
    </submittedName>
</protein>
<dbReference type="PANTHER" id="PTHR31197">
    <property type="entry name" value="OS01G0612600 PROTEIN"/>
    <property type="match status" value="1"/>
</dbReference>
<reference evidence="2" key="1">
    <citation type="submission" date="2022-11" db="EMBL/GenBank/DDBJ databases">
        <authorList>
            <person name="Hyden B.L."/>
            <person name="Feng K."/>
            <person name="Yates T."/>
            <person name="Jawdy S."/>
            <person name="Smart L.B."/>
            <person name="Muchero W."/>
        </authorList>
    </citation>
    <scope>NUCLEOTIDE SEQUENCE</scope>
    <source>
        <tissue evidence="2">Shoot tip</tissue>
    </source>
</reference>
<dbReference type="Proteomes" id="UP001151529">
    <property type="component" value="Chromosome 1"/>
</dbReference>
<dbReference type="PANTHER" id="PTHR31197:SF29">
    <property type="entry name" value="C2H2-TYPE DOMAIN-CONTAINING PROTEIN"/>
    <property type="match status" value="1"/>
</dbReference>
<dbReference type="Pfam" id="PF07800">
    <property type="entry name" value="DUF1644"/>
    <property type="match status" value="1"/>
</dbReference>
<organism evidence="2 3">
    <name type="scientific">Salix viminalis</name>
    <name type="common">Common osier</name>
    <name type="synonym">Basket willow</name>
    <dbReference type="NCBI Taxonomy" id="40686"/>
    <lineage>
        <taxon>Eukaryota</taxon>
        <taxon>Viridiplantae</taxon>
        <taxon>Streptophyta</taxon>
        <taxon>Embryophyta</taxon>
        <taxon>Tracheophyta</taxon>
        <taxon>Spermatophyta</taxon>
        <taxon>Magnoliopsida</taxon>
        <taxon>eudicotyledons</taxon>
        <taxon>Gunneridae</taxon>
        <taxon>Pentapetalae</taxon>
        <taxon>rosids</taxon>
        <taxon>fabids</taxon>
        <taxon>Malpighiales</taxon>
        <taxon>Salicaceae</taxon>
        <taxon>Saliceae</taxon>
        <taxon>Salix</taxon>
    </lineage>
</organism>
<feature type="compositionally biased region" description="Basic and acidic residues" evidence="1">
    <location>
        <begin position="495"/>
        <end position="510"/>
    </location>
</feature>
<feature type="compositionally biased region" description="Low complexity" evidence="1">
    <location>
        <begin position="482"/>
        <end position="491"/>
    </location>
</feature>
<dbReference type="InterPro" id="IPR013083">
    <property type="entry name" value="Znf_RING/FYVE/PHD"/>
</dbReference>
<comment type="caution">
    <text evidence="2">The sequence shown here is derived from an EMBL/GenBank/DDBJ whole genome shotgun (WGS) entry which is preliminary data.</text>
</comment>
<evidence type="ECO:0000313" key="3">
    <source>
        <dbReference type="Proteomes" id="UP001151529"/>
    </source>
</evidence>
<feature type="region of interest" description="Disordered" evidence="1">
    <location>
        <begin position="1"/>
        <end position="42"/>
    </location>
</feature>